<keyword evidence="1" id="KW-0175">Coiled coil</keyword>
<proteinExistence type="predicted"/>
<reference evidence="3" key="1">
    <citation type="submission" date="2017-09" db="EMBL/GenBank/DDBJ databases">
        <title>Depth-based differentiation of microbial function through sediment-hosted aquifers and enrichment of novel symbionts in the deep terrestrial subsurface.</title>
        <authorList>
            <person name="Probst A.J."/>
            <person name="Ladd B."/>
            <person name="Jarett J.K."/>
            <person name="Geller-Mcgrath D.E."/>
            <person name="Sieber C.M.K."/>
            <person name="Emerson J.B."/>
            <person name="Anantharaman K."/>
            <person name="Thomas B.C."/>
            <person name="Malmstrom R."/>
            <person name="Stieglmeier M."/>
            <person name="Klingl A."/>
            <person name="Woyke T."/>
            <person name="Ryan C.M."/>
            <person name="Banfield J.F."/>
        </authorList>
    </citation>
    <scope>NUCLEOTIDE SEQUENCE [LARGE SCALE GENOMIC DNA]</scope>
</reference>
<accession>A0A2M7AX40</accession>
<dbReference type="EMBL" id="PEVY01000046">
    <property type="protein sequence ID" value="PIU75182.1"/>
    <property type="molecule type" value="Genomic_DNA"/>
</dbReference>
<dbReference type="AlphaFoldDB" id="A0A2M7AX40"/>
<comment type="caution">
    <text evidence="2">The sequence shown here is derived from an EMBL/GenBank/DDBJ whole genome shotgun (WGS) entry which is preliminary data.</text>
</comment>
<evidence type="ECO:0000256" key="1">
    <source>
        <dbReference type="SAM" id="Coils"/>
    </source>
</evidence>
<protein>
    <submittedName>
        <fullName evidence="2">Uncharacterized protein</fullName>
    </submittedName>
</protein>
<dbReference type="Proteomes" id="UP000228775">
    <property type="component" value="Unassembled WGS sequence"/>
</dbReference>
<organism evidence="2 3">
    <name type="scientific">Candidatus Portnoybacteria bacterium CG06_land_8_20_14_3_00_39_12</name>
    <dbReference type="NCBI Taxonomy" id="1974809"/>
    <lineage>
        <taxon>Bacteria</taxon>
        <taxon>Candidatus Portnoyibacteriota</taxon>
    </lineage>
</organism>
<evidence type="ECO:0000313" key="2">
    <source>
        <dbReference type="EMBL" id="PIU75182.1"/>
    </source>
</evidence>
<gene>
    <name evidence="2" type="ORF">COS76_02215</name>
</gene>
<sequence length="107" mass="12292">MTLVVDLIDKRRQVAQRLLMLHIDRHSHIGPPEDFAAYNAEITECQRQIQEINNELQKEIDQTTKAGFADIVQQIVSALEFDIKTLGWTEEKSQRTARLAAPRQGHN</sequence>
<evidence type="ECO:0000313" key="3">
    <source>
        <dbReference type="Proteomes" id="UP000228775"/>
    </source>
</evidence>
<name>A0A2M7AX40_9BACT</name>
<feature type="coiled-coil region" evidence="1">
    <location>
        <begin position="35"/>
        <end position="66"/>
    </location>
</feature>